<sequence>MLQKPSPSKKCPPFRPKYADQHVQDGINPCQSHRPGEPAKPGQDSGYLASQPRRSCPQPQNPPVPSWLS</sequence>
<keyword evidence="3" id="KW-1185">Reference proteome</keyword>
<evidence type="ECO:0000313" key="3">
    <source>
        <dbReference type="Proteomes" id="UP001244207"/>
    </source>
</evidence>
<organism evidence="2 3">
    <name type="scientific">Glomerella acutata</name>
    <name type="common">Colletotrichum acutatum</name>
    <dbReference type="NCBI Taxonomy" id="27357"/>
    <lineage>
        <taxon>Eukaryota</taxon>
        <taxon>Fungi</taxon>
        <taxon>Dikarya</taxon>
        <taxon>Ascomycota</taxon>
        <taxon>Pezizomycotina</taxon>
        <taxon>Sordariomycetes</taxon>
        <taxon>Hypocreomycetidae</taxon>
        <taxon>Glomerellales</taxon>
        <taxon>Glomerellaceae</taxon>
        <taxon>Colletotrichum</taxon>
        <taxon>Colletotrichum acutatum species complex</taxon>
    </lineage>
</organism>
<evidence type="ECO:0000256" key="1">
    <source>
        <dbReference type="SAM" id="MobiDB-lite"/>
    </source>
</evidence>
<dbReference type="RefSeq" id="XP_060370232.1">
    <property type="nucleotide sequence ID" value="XM_060507226.1"/>
</dbReference>
<reference evidence="2" key="1">
    <citation type="submission" date="2021-12" db="EMBL/GenBank/DDBJ databases">
        <title>Comparative genomics, transcriptomics and evolutionary studies reveal genomic signatures of adaptation to plant cell wall in hemibiotrophic fungi.</title>
        <authorList>
            <consortium name="DOE Joint Genome Institute"/>
            <person name="Baroncelli R."/>
            <person name="Diaz J.F."/>
            <person name="Benocci T."/>
            <person name="Peng M."/>
            <person name="Battaglia E."/>
            <person name="Haridas S."/>
            <person name="Andreopoulos W."/>
            <person name="Labutti K."/>
            <person name="Pangilinan J."/>
            <person name="Floch G.L."/>
            <person name="Makela M.R."/>
            <person name="Henrissat B."/>
            <person name="Grigoriev I.V."/>
            <person name="Crouch J.A."/>
            <person name="De Vries R.P."/>
            <person name="Sukno S.A."/>
            <person name="Thon M.R."/>
        </authorList>
    </citation>
    <scope>NUCLEOTIDE SEQUENCE</scope>
    <source>
        <strain evidence="2">CBS 112980</strain>
    </source>
</reference>
<name>A0AAD9D118_GLOAC</name>
<dbReference type="EMBL" id="JAHMHS010000008">
    <property type="protein sequence ID" value="KAK1730177.1"/>
    <property type="molecule type" value="Genomic_DNA"/>
</dbReference>
<dbReference type="GeneID" id="85391125"/>
<dbReference type="Proteomes" id="UP001244207">
    <property type="component" value="Unassembled WGS sequence"/>
</dbReference>
<comment type="caution">
    <text evidence="2">The sequence shown here is derived from an EMBL/GenBank/DDBJ whole genome shotgun (WGS) entry which is preliminary data.</text>
</comment>
<proteinExistence type="predicted"/>
<gene>
    <name evidence="2" type="ORF">BDZ83DRAFT_603418</name>
</gene>
<dbReference type="AlphaFoldDB" id="A0AAD9D118"/>
<evidence type="ECO:0000313" key="2">
    <source>
        <dbReference type="EMBL" id="KAK1730177.1"/>
    </source>
</evidence>
<protein>
    <submittedName>
        <fullName evidence="2">Uncharacterized protein</fullName>
    </submittedName>
</protein>
<accession>A0AAD9D118</accession>
<feature type="region of interest" description="Disordered" evidence="1">
    <location>
        <begin position="1"/>
        <end position="69"/>
    </location>
</feature>
<feature type="compositionally biased region" description="Pro residues" evidence="1">
    <location>
        <begin position="59"/>
        <end position="69"/>
    </location>
</feature>